<feature type="non-terminal residue" evidence="1">
    <location>
        <position position="1"/>
    </location>
</feature>
<proteinExistence type="predicted"/>
<name>A0A9W6ZUW2_9STRA</name>
<protein>
    <recommendedName>
        <fullName evidence="3">WW domain-containing protein</fullName>
    </recommendedName>
</protein>
<dbReference type="Proteomes" id="UP001165082">
    <property type="component" value="Unassembled WGS sequence"/>
</dbReference>
<gene>
    <name evidence="1" type="ORF">TrRE_jg5610</name>
</gene>
<comment type="caution">
    <text evidence="1">The sequence shown here is derived from an EMBL/GenBank/DDBJ whole genome shotgun (WGS) entry which is preliminary data.</text>
</comment>
<dbReference type="AlphaFoldDB" id="A0A9W6ZUW2"/>
<dbReference type="EMBL" id="BRXZ01000897">
    <property type="protein sequence ID" value="GMH56949.1"/>
    <property type="molecule type" value="Genomic_DNA"/>
</dbReference>
<organism evidence="1 2">
    <name type="scientific">Triparma retinervis</name>
    <dbReference type="NCBI Taxonomy" id="2557542"/>
    <lineage>
        <taxon>Eukaryota</taxon>
        <taxon>Sar</taxon>
        <taxon>Stramenopiles</taxon>
        <taxon>Ochrophyta</taxon>
        <taxon>Bolidophyceae</taxon>
        <taxon>Parmales</taxon>
        <taxon>Triparmaceae</taxon>
        <taxon>Triparma</taxon>
    </lineage>
</organism>
<accession>A0A9W6ZUW2</accession>
<sequence>MPACGQHPNKDDVRKFAVYCQIDPIFDEKYMPLVKSALYSVVPAPTVMVIDPEDNAYYYNTESGEASREHPGVPDVRDEIQDLITQDEKLERARIEALNPLSPEERIAKQRKADKRAIKQASEMVLLNLKKVYGSPDIEDVKRNNRVEGYYTVEHSEVEYACQKLNINPNLIVDRRYVWIARMCIVCGIPEGWVRGEDKEDEKKGLLRQYRAVQWENENLFVHELPTFKYWNSVLKVARGDDSASDDSIRCESDYNMFVKAKSGRAYFYDFVEQIMTFTDGGEDDTEEEDVEVQQNVKMMELLKSILLEDLPEGFVKYITPEGKTHYYSKTKKVSIFKHPRASAIQVRHEKALVRKKKIELNSRLNRRQTMAMEKAIAMQAAHVKQAKLMEHNKGVAEAAKLYYSELPPAEECWVFYKTRYGEGQTFLNDAVNMILDEINGTEGSVEGLTPAQVVQMALFFGIKPSEEPHLMCVAMLAVLAPLPPFWYVVEEESGGGVEGLGPGERLNVKTIDFTITEEGGASFTPKEEQGARLMYARDLDEKNTHSQREHPSDEFWRKVVAGARAGTEFLSETEKFRVSVLPFFNEEAEGGERLYYYNFTSSKPVFASSMGEFEAFDGKGGGGKVNLPGEVGGQKGYFEKRRRTTINQFKSKKRHSTIFKYKPSKELRKGAPSPKGAKRMLLNVSINSPLLLPPIPASIQEEDGNWQRDWEDQNGLLGVENWMLGEGQGGGAEEERRVLEEAVERPRTTQDDRRLVKGSLFVGFSGMKRPLNVAKKNLINGRGGTPWQERDRGVEEEDYVGLVYRDVYQGGGGG</sequence>
<evidence type="ECO:0000313" key="1">
    <source>
        <dbReference type="EMBL" id="GMH56949.1"/>
    </source>
</evidence>
<keyword evidence="2" id="KW-1185">Reference proteome</keyword>
<dbReference type="OrthoDB" id="6344460at2759"/>
<evidence type="ECO:0000313" key="2">
    <source>
        <dbReference type="Proteomes" id="UP001165082"/>
    </source>
</evidence>
<reference evidence="1" key="1">
    <citation type="submission" date="2022-07" db="EMBL/GenBank/DDBJ databases">
        <title>Genome analysis of Parmales, a sister group of diatoms, reveals the evolutionary specialization of diatoms from phago-mixotrophs to photoautotrophs.</title>
        <authorList>
            <person name="Ban H."/>
            <person name="Sato S."/>
            <person name="Yoshikawa S."/>
            <person name="Kazumasa Y."/>
            <person name="Nakamura Y."/>
            <person name="Ichinomiya M."/>
            <person name="Saitoh K."/>
            <person name="Sato N."/>
            <person name="Blanc-Mathieu R."/>
            <person name="Endo H."/>
            <person name="Kuwata A."/>
            <person name="Ogata H."/>
        </authorList>
    </citation>
    <scope>NUCLEOTIDE SEQUENCE</scope>
</reference>
<evidence type="ECO:0008006" key="3">
    <source>
        <dbReference type="Google" id="ProtNLM"/>
    </source>
</evidence>